<protein>
    <submittedName>
        <fullName evidence="2">Uncharacterized protein</fullName>
    </submittedName>
</protein>
<evidence type="ECO:0000313" key="3">
    <source>
        <dbReference type="Proteomes" id="UP000054047"/>
    </source>
</evidence>
<proteinExistence type="predicted"/>
<accession>A0A0C2C7Z0</accession>
<dbReference type="AlphaFoldDB" id="A0A0C2C7Z0"/>
<keyword evidence="3" id="KW-1185">Reference proteome</keyword>
<name>A0A0C2C7Z0_9BILA</name>
<dbReference type="EMBL" id="KN743727">
    <property type="protein sequence ID" value="KIH52408.1"/>
    <property type="molecule type" value="Genomic_DNA"/>
</dbReference>
<feature type="region of interest" description="Disordered" evidence="1">
    <location>
        <begin position="1"/>
        <end position="28"/>
    </location>
</feature>
<evidence type="ECO:0000256" key="1">
    <source>
        <dbReference type="SAM" id="MobiDB-lite"/>
    </source>
</evidence>
<gene>
    <name evidence="2" type="ORF">ANCDUO_17491</name>
</gene>
<dbReference type="Proteomes" id="UP000054047">
    <property type="component" value="Unassembled WGS sequence"/>
</dbReference>
<organism evidence="2 3">
    <name type="scientific">Ancylostoma duodenale</name>
    <dbReference type="NCBI Taxonomy" id="51022"/>
    <lineage>
        <taxon>Eukaryota</taxon>
        <taxon>Metazoa</taxon>
        <taxon>Ecdysozoa</taxon>
        <taxon>Nematoda</taxon>
        <taxon>Chromadorea</taxon>
        <taxon>Rhabditida</taxon>
        <taxon>Rhabditina</taxon>
        <taxon>Rhabditomorpha</taxon>
        <taxon>Strongyloidea</taxon>
        <taxon>Ancylostomatidae</taxon>
        <taxon>Ancylostomatinae</taxon>
        <taxon>Ancylostoma</taxon>
    </lineage>
</organism>
<reference evidence="2 3" key="1">
    <citation type="submission" date="2013-12" db="EMBL/GenBank/DDBJ databases">
        <title>Draft genome of the parsitic nematode Ancylostoma duodenale.</title>
        <authorList>
            <person name="Mitreva M."/>
        </authorList>
    </citation>
    <scope>NUCLEOTIDE SEQUENCE [LARGE SCALE GENOMIC DNA]</scope>
    <source>
        <strain evidence="2 3">Zhejiang</strain>
    </source>
</reference>
<sequence>MISSSRAGEGCADRCPGDATAGRNPEAYTVPPTGIQRVSDVDAMIRQCFQTLCKEWMVECHWYCDAVKEKSSLSTCIAAALMFLEKSLFFLNYL</sequence>
<evidence type="ECO:0000313" key="2">
    <source>
        <dbReference type="EMBL" id="KIH52408.1"/>
    </source>
</evidence>
<dbReference type="OrthoDB" id="5848454at2759"/>